<dbReference type="InterPro" id="IPR002035">
    <property type="entry name" value="VWF_A"/>
</dbReference>
<keyword evidence="3" id="KW-1185">Reference proteome</keyword>
<dbReference type="Pfam" id="PF00092">
    <property type="entry name" value="VWA"/>
    <property type="match status" value="1"/>
</dbReference>
<proteinExistence type="predicted"/>
<dbReference type="Proteomes" id="UP001501599">
    <property type="component" value="Unassembled WGS sequence"/>
</dbReference>
<organism evidence="2 3">
    <name type="scientific">Agrococcus versicolor</name>
    <dbReference type="NCBI Taxonomy" id="501482"/>
    <lineage>
        <taxon>Bacteria</taxon>
        <taxon>Bacillati</taxon>
        <taxon>Actinomycetota</taxon>
        <taxon>Actinomycetes</taxon>
        <taxon>Micrococcales</taxon>
        <taxon>Microbacteriaceae</taxon>
        <taxon>Agrococcus</taxon>
    </lineage>
</organism>
<gene>
    <name evidence="2" type="ORF">GCM10009846_26570</name>
</gene>
<sequence length="208" mass="22177">MTDPNYAAMLLVIDRSGSMASIRDEMVQALEAAIAEQKEEPGLLTVDVVTFDNSIEHAVVLGDPETVRIRLEPRGGTALYDAVGFAVQQFGAQLAGMPEHARPSSVQVIVVTDGMENSSQEWSAESVKAAVERQRTEFGWDFVFLGANQDAVLTGARLGFAGDASMTYAPAPGAVGTLGASMSRYMSDLRRGERRGFDDGERDSAAGA</sequence>
<accession>A0ABN3AWE9</accession>
<dbReference type="InterPro" id="IPR036465">
    <property type="entry name" value="vWFA_dom_sf"/>
</dbReference>
<dbReference type="Gene3D" id="3.40.50.410">
    <property type="entry name" value="von Willebrand factor, type A domain"/>
    <property type="match status" value="1"/>
</dbReference>
<dbReference type="SUPFAM" id="SSF53300">
    <property type="entry name" value="vWA-like"/>
    <property type="match status" value="1"/>
</dbReference>
<evidence type="ECO:0000259" key="1">
    <source>
        <dbReference type="SMART" id="SM00327"/>
    </source>
</evidence>
<reference evidence="2 3" key="1">
    <citation type="journal article" date="2019" name="Int. J. Syst. Evol. Microbiol.">
        <title>The Global Catalogue of Microorganisms (GCM) 10K type strain sequencing project: providing services to taxonomists for standard genome sequencing and annotation.</title>
        <authorList>
            <consortium name="The Broad Institute Genomics Platform"/>
            <consortium name="The Broad Institute Genome Sequencing Center for Infectious Disease"/>
            <person name="Wu L."/>
            <person name="Ma J."/>
        </authorList>
    </citation>
    <scope>NUCLEOTIDE SEQUENCE [LARGE SCALE GENOMIC DNA]</scope>
    <source>
        <strain evidence="2 3">JCM 16026</strain>
    </source>
</reference>
<name>A0ABN3AWE9_9MICO</name>
<comment type="caution">
    <text evidence="2">The sequence shown here is derived from an EMBL/GenBank/DDBJ whole genome shotgun (WGS) entry which is preliminary data.</text>
</comment>
<dbReference type="CDD" id="cd00198">
    <property type="entry name" value="vWFA"/>
    <property type="match status" value="1"/>
</dbReference>
<dbReference type="RefSeq" id="WP_344344431.1">
    <property type="nucleotide sequence ID" value="NZ_BAAAQT010000008.1"/>
</dbReference>
<feature type="domain" description="VWFA" evidence="1">
    <location>
        <begin position="6"/>
        <end position="183"/>
    </location>
</feature>
<dbReference type="EMBL" id="BAAAQT010000008">
    <property type="protein sequence ID" value="GAA2175694.1"/>
    <property type="molecule type" value="Genomic_DNA"/>
</dbReference>
<evidence type="ECO:0000313" key="3">
    <source>
        <dbReference type="Proteomes" id="UP001501599"/>
    </source>
</evidence>
<dbReference type="SMART" id="SM00327">
    <property type="entry name" value="VWA"/>
    <property type="match status" value="1"/>
</dbReference>
<protein>
    <recommendedName>
        <fullName evidence="1">VWFA domain-containing protein</fullName>
    </recommendedName>
</protein>
<evidence type="ECO:0000313" key="2">
    <source>
        <dbReference type="EMBL" id="GAA2175694.1"/>
    </source>
</evidence>